<dbReference type="Pfam" id="PF14018">
    <property type="entry name" value="DUF4234"/>
    <property type="match status" value="1"/>
</dbReference>
<evidence type="ECO:0000259" key="2">
    <source>
        <dbReference type="Pfam" id="PF14018"/>
    </source>
</evidence>
<dbReference type="InterPro" id="IPR025328">
    <property type="entry name" value="DUF4234"/>
</dbReference>
<keyword evidence="1" id="KW-0812">Transmembrane</keyword>
<feature type="domain" description="DUF4234" evidence="2">
    <location>
        <begin position="5"/>
        <end position="73"/>
    </location>
</feature>
<reference evidence="3" key="1">
    <citation type="submission" date="2020-08" db="EMBL/GenBank/DDBJ databases">
        <title>Genome public.</title>
        <authorList>
            <person name="Liu C."/>
            <person name="Sun Q."/>
        </authorList>
    </citation>
    <scope>NUCLEOTIDE SEQUENCE</scope>
    <source>
        <strain evidence="3">NSJ-15</strain>
    </source>
</reference>
<comment type="caution">
    <text evidence="3">The sequence shown here is derived from an EMBL/GenBank/DDBJ whole genome shotgun (WGS) entry which is preliminary data.</text>
</comment>
<protein>
    <submittedName>
        <fullName evidence="3">DUF4234 domain-containing protein</fullName>
    </submittedName>
</protein>
<dbReference type="AlphaFoldDB" id="A0A8J6P1E9"/>
<dbReference type="RefSeq" id="WP_093989121.1">
    <property type="nucleotide sequence ID" value="NZ_FYDD01000004.1"/>
</dbReference>
<organism evidence="3 4">
    <name type="scientific">Massiliimalia timonensis</name>
    <dbReference type="NCBI Taxonomy" id="1987501"/>
    <lineage>
        <taxon>Bacteria</taxon>
        <taxon>Bacillati</taxon>
        <taxon>Bacillota</taxon>
        <taxon>Clostridia</taxon>
        <taxon>Eubacteriales</taxon>
        <taxon>Oscillospiraceae</taxon>
        <taxon>Massiliimalia</taxon>
    </lineage>
</organism>
<dbReference type="Proteomes" id="UP000632659">
    <property type="component" value="Unassembled WGS sequence"/>
</dbReference>
<accession>A0A8J6P1E9</accession>
<feature type="transmembrane region" description="Helical" evidence="1">
    <location>
        <begin position="91"/>
        <end position="113"/>
    </location>
</feature>
<evidence type="ECO:0000313" key="4">
    <source>
        <dbReference type="Proteomes" id="UP000632659"/>
    </source>
</evidence>
<keyword evidence="4" id="KW-1185">Reference proteome</keyword>
<feature type="transmembrane region" description="Helical" evidence="1">
    <location>
        <begin position="7"/>
        <end position="27"/>
    </location>
</feature>
<gene>
    <name evidence="3" type="ORF">H8702_07355</name>
</gene>
<keyword evidence="1" id="KW-1133">Transmembrane helix</keyword>
<dbReference type="EMBL" id="JACRTL010000003">
    <property type="protein sequence ID" value="MBC8610939.1"/>
    <property type="molecule type" value="Genomic_DNA"/>
</dbReference>
<evidence type="ECO:0000256" key="1">
    <source>
        <dbReference type="SAM" id="Phobius"/>
    </source>
</evidence>
<name>A0A8J6P1E9_9FIRM</name>
<dbReference type="OrthoDB" id="192868at2"/>
<keyword evidence="1" id="KW-0472">Membrane</keyword>
<proteinExistence type="predicted"/>
<sequence length="138" mass="15920">MIQRREFWMVLLLTIVTCGIYHYFYLYQMTKDINTMAGNDGKTVDPTLAVILSIVTCGIYDIWWYYQMGNRMQTMGTVNAIPVEENGTTYLLWYLLGFVVCGLGIWVAMYLFIKNFNNLAFAFNSHMSHNVPPTSPAM</sequence>
<feature type="transmembrane region" description="Helical" evidence="1">
    <location>
        <begin position="47"/>
        <end position="66"/>
    </location>
</feature>
<evidence type="ECO:0000313" key="3">
    <source>
        <dbReference type="EMBL" id="MBC8610939.1"/>
    </source>
</evidence>